<dbReference type="OrthoDB" id="1495450at2"/>
<dbReference type="AlphaFoldDB" id="A0A518HXS8"/>
<dbReference type="RefSeq" id="WP_145389938.1">
    <property type="nucleotide sequence ID" value="NZ_CP037423.1"/>
</dbReference>
<dbReference type="KEGG" id="snep:Enr13x_55450"/>
<evidence type="ECO:0000313" key="2">
    <source>
        <dbReference type="EMBL" id="QDV45666.1"/>
    </source>
</evidence>
<gene>
    <name evidence="2" type="ORF">Enr13x_55450</name>
</gene>
<dbReference type="Gene3D" id="3.40.30.10">
    <property type="entry name" value="Glutaredoxin"/>
    <property type="match status" value="1"/>
</dbReference>
<name>A0A518HXS8_9BACT</name>
<keyword evidence="3" id="KW-1185">Reference proteome</keyword>
<dbReference type="EMBL" id="CP037423">
    <property type="protein sequence ID" value="QDV45666.1"/>
    <property type="molecule type" value="Genomic_DNA"/>
</dbReference>
<evidence type="ECO:0000256" key="1">
    <source>
        <dbReference type="SAM" id="Phobius"/>
    </source>
</evidence>
<feature type="transmembrane region" description="Helical" evidence="1">
    <location>
        <begin position="29"/>
        <end position="50"/>
    </location>
</feature>
<evidence type="ECO:0000313" key="3">
    <source>
        <dbReference type="Proteomes" id="UP000319004"/>
    </source>
</evidence>
<proteinExistence type="predicted"/>
<dbReference type="Proteomes" id="UP000319004">
    <property type="component" value="Chromosome"/>
</dbReference>
<evidence type="ECO:0008006" key="4">
    <source>
        <dbReference type="Google" id="ProtNLM"/>
    </source>
</evidence>
<dbReference type="InterPro" id="IPR036249">
    <property type="entry name" value="Thioredoxin-like_sf"/>
</dbReference>
<reference evidence="2 3" key="1">
    <citation type="submission" date="2019-03" db="EMBL/GenBank/DDBJ databases">
        <title>Deep-cultivation of Planctomycetes and their phenomic and genomic characterization uncovers novel biology.</title>
        <authorList>
            <person name="Wiegand S."/>
            <person name="Jogler M."/>
            <person name="Boedeker C."/>
            <person name="Pinto D."/>
            <person name="Vollmers J."/>
            <person name="Rivas-Marin E."/>
            <person name="Kohn T."/>
            <person name="Peeters S.H."/>
            <person name="Heuer A."/>
            <person name="Rast P."/>
            <person name="Oberbeckmann S."/>
            <person name="Bunk B."/>
            <person name="Jeske O."/>
            <person name="Meyerdierks A."/>
            <person name="Storesund J.E."/>
            <person name="Kallscheuer N."/>
            <person name="Luecker S."/>
            <person name="Lage O.M."/>
            <person name="Pohl T."/>
            <person name="Merkel B.J."/>
            <person name="Hornburger P."/>
            <person name="Mueller R.-W."/>
            <person name="Bruemmer F."/>
            <person name="Labrenz M."/>
            <person name="Spormann A.M."/>
            <person name="Op den Camp H."/>
            <person name="Overmann J."/>
            <person name="Amann R."/>
            <person name="Jetten M.S.M."/>
            <person name="Mascher T."/>
            <person name="Medema M.H."/>
            <person name="Devos D.P."/>
            <person name="Kaster A.-K."/>
            <person name="Ovreas L."/>
            <person name="Rohde M."/>
            <person name="Galperin M.Y."/>
            <person name="Jogler C."/>
        </authorList>
    </citation>
    <scope>NUCLEOTIDE SEQUENCE [LARGE SCALE GENOMIC DNA]</scope>
    <source>
        <strain evidence="2 3">Enr13</strain>
    </source>
</reference>
<organism evidence="2 3">
    <name type="scientific">Stieleria neptunia</name>
    <dbReference type="NCBI Taxonomy" id="2527979"/>
    <lineage>
        <taxon>Bacteria</taxon>
        <taxon>Pseudomonadati</taxon>
        <taxon>Planctomycetota</taxon>
        <taxon>Planctomycetia</taxon>
        <taxon>Pirellulales</taxon>
        <taxon>Pirellulaceae</taxon>
        <taxon>Stieleria</taxon>
    </lineage>
</organism>
<keyword evidence="1" id="KW-1133">Transmembrane helix</keyword>
<accession>A0A518HXS8</accession>
<keyword evidence="1" id="KW-0472">Membrane</keyword>
<protein>
    <recommendedName>
        <fullName evidence="4">RedB protein</fullName>
    </recommendedName>
</protein>
<sequence length="231" mass="24763">MLQRPPDNRDDPAGQGTAFDHVSRFPRGWAIPALVIAWGVVVAAGLGIVWQYEHAAGPLHAAPDRWPVASNIERSPERWTLVLFAHPKCPCTRATLGELARIMTRSADRVQASALFVKPPACSLEPGWEVSELWQAAEQIPGLSVRADPGGVEANRFAAAISGLVLLYDPTGQLKFRGGITASRGHSGDNLGRSTIVQLLNQGSGDVDSTKVYGCELGTLLKETPASCHQQ</sequence>
<dbReference type="SUPFAM" id="SSF52833">
    <property type="entry name" value="Thioredoxin-like"/>
    <property type="match status" value="1"/>
</dbReference>
<keyword evidence="1" id="KW-0812">Transmembrane</keyword>